<keyword evidence="3" id="KW-1185">Reference proteome</keyword>
<protein>
    <recommendedName>
        <fullName evidence="1">RNA-editing substrate-binding complex 6 protein domain-containing protein</fullName>
    </recommendedName>
</protein>
<dbReference type="GO" id="GO:0044528">
    <property type="term" value="P:regulation of mitochondrial mRNA stability"/>
    <property type="evidence" value="ECO:0007669"/>
    <property type="project" value="TreeGrafter"/>
</dbReference>
<accession>A0A7J6SB86</accession>
<feature type="non-terminal residue" evidence="2">
    <location>
        <position position="291"/>
    </location>
</feature>
<dbReference type="EMBL" id="JABANO010019609">
    <property type="protein sequence ID" value="KAF4729915.1"/>
    <property type="molecule type" value="Genomic_DNA"/>
</dbReference>
<dbReference type="Pfam" id="PF26188">
    <property type="entry name" value="RESC6"/>
    <property type="match status" value="1"/>
</dbReference>
<evidence type="ECO:0000313" key="3">
    <source>
        <dbReference type="Proteomes" id="UP000553632"/>
    </source>
</evidence>
<sequence length="291" mass="32307">CIHNFKAQEMSNVAYSYALLSYRSDPLFQSVADEMITRGMARCRSQDISNTLYAFAKVNFKCDDLCREICENMIARLHEFNMQGISNTMFALGGLGYRHEAFLNAIADHVVGRLCSLDQFSQYSTPQDFANTLVAFSKLSLRHDPLLDAFGSIMCHRLNAFKSQEIASVVHAYGILGYVHTAFFIEVVQGILSSPTLCGYNNNGMLCCPAKQQQLQQVASSYSDASPTMSIASRTSNTFGPSSVPRLRDFKPGDSALIVYSFGLLLWDPPQQSNVEYFMTAVCSHVSSNPE</sequence>
<evidence type="ECO:0000313" key="2">
    <source>
        <dbReference type="EMBL" id="KAF4729915.1"/>
    </source>
</evidence>
<organism evidence="2 3">
    <name type="scientific">Perkinsus olseni</name>
    <name type="common">Perkinsus atlanticus</name>
    <dbReference type="NCBI Taxonomy" id="32597"/>
    <lineage>
        <taxon>Eukaryota</taxon>
        <taxon>Sar</taxon>
        <taxon>Alveolata</taxon>
        <taxon>Perkinsozoa</taxon>
        <taxon>Perkinsea</taxon>
        <taxon>Perkinsida</taxon>
        <taxon>Perkinsidae</taxon>
        <taxon>Perkinsus</taxon>
    </lineage>
</organism>
<dbReference type="InterPro" id="IPR058917">
    <property type="entry name" value="RESC6_dom"/>
</dbReference>
<dbReference type="PANTHER" id="PTHR21228">
    <property type="entry name" value="FAST LEU-RICH DOMAIN-CONTAINING"/>
    <property type="match status" value="1"/>
</dbReference>
<feature type="non-terminal residue" evidence="2">
    <location>
        <position position="1"/>
    </location>
</feature>
<dbReference type="GO" id="GO:0035770">
    <property type="term" value="C:ribonucleoprotein granule"/>
    <property type="evidence" value="ECO:0007669"/>
    <property type="project" value="TreeGrafter"/>
</dbReference>
<gene>
    <name evidence="2" type="ORF">FOZ63_010485</name>
</gene>
<dbReference type="GO" id="GO:0000963">
    <property type="term" value="P:mitochondrial RNA processing"/>
    <property type="evidence" value="ECO:0007669"/>
    <property type="project" value="TreeGrafter"/>
</dbReference>
<reference evidence="2 3" key="1">
    <citation type="submission" date="2020-04" db="EMBL/GenBank/DDBJ databases">
        <title>Perkinsus olseni comparative genomics.</title>
        <authorList>
            <person name="Bogema D.R."/>
        </authorList>
    </citation>
    <scope>NUCLEOTIDE SEQUENCE [LARGE SCALE GENOMIC DNA]</scope>
    <source>
        <strain evidence="2 3">ATCC PRA-207</strain>
    </source>
</reference>
<dbReference type="GO" id="GO:0005759">
    <property type="term" value="C:mitochondrial matrix"/>
    <property type="evidence" value="ECO:0007669"/>
    <property type="project" value="TreeGrafter"/>
</dbReference>
<comment type="caution">
    <text evidence="2">The sequence shown here is derived from an EMBL/GenBank/DDBJ whole genome shotgun (WGS) entry which is preliminary data.</text>
</comment>
<evidence type="ECO:0000259" key="1">
    <source>
        <dbReference type="Pfam" id="PF26188"/>
    </source>
</evidence>
<name>A0A7J6SB86_PEROL</name>
<dbReference type="Proteomes" id="UP000553632">
    <property type="component" value="Unassembled WGS sequence"/>
</dbReference>
<proteinExistence type="predicted"/>
<dbReference type="InterPro" id="IPR050870">
    <property type="entry name" value="FAST_kinase"/>
</dbReference>
<dbReference type="AlphaFoldDB" id="A0A7J6SB86"/>
<dbReference type="GO" id="GO:0003723">
    <property type="term" value="F:RNA binding"/>
    <property type="evidence" value="ECO:0007669"/>
    <property type="project" value="TreeGrafter"/>
</dbReference>
<feature type="domain" description="RNA-editing substrate-binding complex 6 protein" evidence="1">
    <location>
        <begin position="2"/>
        <end position="112"/>
    </location>
</feature>
<dbReference type="PANTHER" id="PTHR21228:SF40">
    <property type="entry name" value="LD45607P"/>
    <property type="match status" value="1"/>
</dbReference>